<name>A0ABV9KTK2_9BACT</name>
<evidence type="ECO:0000259" key="1">
    <source>
        <dbReference type="Pfam" id="PF12728"/>
    </source>
</evidence>
<accession>A0ABV9KTK2</accession>
<feature type="domain" description="Helix-turn-helix" evidence="1">
    <location>
        <begin position="41"/>
        <end position="89"/>
    </location>
</feature>
<reference evidence="3" key="1">
    <citation type="journal article" date="2019" name="Int. J. Syst. Evol. Microbiol.">
        <title>The Global Catalogue of Microorganisms (GCM) 10K type strain sequencing project: providing services to taxonomists for standard genome sequencing and annotation.</title>
        <authorList>
            <consortium name="The Broad Institute Genomics Platform"/>
            <consortium name="The Broad Institute Genome Sequencing Center for Infectious Disease"/>
            <person name="Wu L."/>
            <person name="Ma J."/>
        </authorList>
    </citation>
    <scope>NUCLEOTIDE SEQUENCE [LARGE SCALE GENOMIC DNA]</scope>
    <source>
        <strain evidence="3">CCUG 66188</strain>
    </source>
</reference>
<dbReference type="PANTHER" id="PTHR34585:SF22">
    <property type="entry name" value="HELIX-TURN-HELIX DOMAIN-CONTAINING PROTEIN"/>
    <property type="match status" value="1"/>
</dbReference>
<dbReference type="EMBL" id="JBHSGN010000050">
    <property type="protein sequence ID" value="MFC4673295.1"/>
    <property type="molecule type" value="Genomic_DNA"/>
</dbReference>
<dbReference type="InterPro" id="IPR041657">
    <property type="entry name" value="HTH_17"/>
</dbReference>
<dbReference type="PANTHER" id="PTHR34585">
    <property type="match status" value="1"/>
</dbReference>
<keyword evidence="3" id="KW-1185">Reference proteome</keyword>
<dbReference type="SUPFAM" id="SSF46955">
    <property type="entry name" value="Putative DNA-binding domain"/>
    <property type="match status" value="1"/>
</dbReference>
<gene>
    <name evidence="2" type="ORF">ACFO6W_06295</name>
</gene>
<dbReference type="Proteomes" id="UP001596023">
    <property type="component" value="Unassembled WGS sequence"/>
</dbReference>
<dbReference type="RefSeq" id="WP_379994539.1">
    <property type="nucleotide sequence ID" value="NZ_JBHSGN010000050.1"/>
</dbReference>
<dbReference type="Pfam" id="PF12728">
    <property type="entry name" value="HTH_17"/>
    <property type="match status" value="1"/>
</dbReference>
<sequence>MEVITIDNEAFKKLVAKIDRIANFVVKAEQSKGKDSASDIWMDSNEVAELLRISTRTLQRLRKENIINYSMLRGRCLYRLSEIERCLDERIIKSDPVTIDDFKRNYSLRFRE</sequence>
<evidence type="ECO:0000313" key="2">
    <source>
        <dbReference type="EMBL" id="MFC4673295.1"/>
    </source>
</evidence>
<protein>
    <submittedName>
        <fullName evidence="2">Helix-turn-helix domain-containing protein</fullName>
    </submittedName>
</protein>
<organism evidence="2 3">
    <name type="scientific">Dysgonomonas termitidis</name>
    <dbReference type="NCBI Taxonomy" id="1516126"/>
    <lineage>
        <taxon>Bacteria</taxon>
        <taxon>Pseudomonadati</taxon>
        <taxon>Bacteroidota</taxon>
        <taxon>Bacteroidia</taxon>
        <taxon>Bacteroidales</taxon>
        <taxon>Dysgonomonadaceae</taxon>
        <taxon>Dysgonomonas</taxon>
    </lineage>
</organism>
<evidence type="ECO:0000313" key="3">
    <source>
        <dbReference type="Proteomes" id="UP001596023"/>
    </source>
</evidence>
<proteinExistence type="predicted"/>
<comment type="caution">
    <text evidence="2">The sequence shown here is derived from an EMBL/GenBank/DDBJ whole genome shotgun (WGS) entry which is preliminary data.</text>
</comment>
<dbReference type="InterPro" id="IPR009061">
    <property type="entry name" value="DNA-bd_dom_put_sf"/>
</dbReference>